<proteinExistence type="inferred from homology"/>
<feature type="transmembrane region" description="Helical" evidence="6">
    <location>
        <begin position="258"/>
        <end position="277"/>
    </location>
</feature>
<evidence type="ECO:0000256" key="4">
    <source>
        <dbReference type="ARBA" id="ARBA00022989"/>
    </source>
</evidence>
<dbReference type="EMBL" id="BTFZ01000020">
    <property type="protein sequence ID" value="GMM38963.1"/>
    <property type="molecule type" value="Genomic_DNA"/>
</dbReference>
<evidence type="ECO:0000256" key="6">
    <source>
        <dbReference type="SAM" id="Phobius"/>
    </source>
</evidence>
<evidence type="ECO:0000256" key="5">
    <source>
        <dbReference type="ARBA" id="ARBA00023136"/>
    </source>
</evidence>
<evidence type="ECO:0000313" key="7">
    <source>
        <dbReference type="EMBL" id="GMM38963.1"/>
    </source>
</evidence>
<feature type="transmembrane region" description="Helical" evidence="6">
    <location>
        <begin position="223"/>
        <end position="243"/>
    </location>
</feature>
<accession>A0AAV5QVT7</accession>
<dbReference type="RefSeq" id="XP_064855958.1">
    <property type="nucleotide sequence ID" value="XM_064999886.1"/>
</dbReference>
<dbReference type="InterPro" id="IPR007568">
    <property type="entry name" value="RTA1"/>
</dbReference>
<dbReference type="AlphaFoldDB" id="A0AAV5QVT7"/>
<dbReference type="GO" id="GO:0016020">
    <property type="term" value="C:membrane"/>
    <property type="evidence" value="ECO:0007669"/>
    <property type="project" value="UniProtKB-SubCell"/>
</dbReference>
<dbReference type="GeneID" id="90076951"/>
<gene>
    <name evidence="7" type="ORF">DASC09_063020</name>
</gene>
<protein>
    <submittedName>
        <fullName evidence="7">Uncharacterized protein</fullName>
    </submittedName>
</protein>
<dbReference type="Pfam" id="PF04479">
    <property type="entry name" value="RTA1"/>
    <property type="match status" value="1"/>
</dbReference>
<keyword evidence="5 6" id="KW-0472">Membrane</keyword>
<sequence>MDFTAGLKTAPSVLFCILFLVAGIVVTVELLYSARKVHTLFLAKIHRSEVVFPENVSAQEIVRTHRKKLRALLPRYLSFIIACFSEGVGYIFRVILCKGSFNVNDYIAMSTLILIGPSIEMVTILFVYRRMLKRIGCGDPLNLSPRLNRMLFFGLIVSSSVMQVVAGAKLSDPNALDEVLTYYIAGISLQIAMFGILLFSMLKFSLTIHTHQFPHLTAHWKTMNWALFLSTTALLVRSIIRLVEYKQGWEGYIMNHSWFFYVFDSTPVFLVTIFFIMGGPLYTPFVLESETYLYNLGILNGKSEETELASI</sequence>
<evidence type="ECO:0000313" key="8">
    <source>
        <dbReference type="Proteomes" id="UP001360560"/>
    </source>
</evidence>
<feature type="transmembrane region" description="Helical" evidence="6">
    <location>
        <begin position="180"/>
        <end position="202"/>
    </location>
</feature>
<comment type="similarity">
    <text evidence="2">Belongs to the lipid-translocating exporter (LTE) (TC 9.A.26.1) family.</text>
</comment>
<dbReference type="PANTHER" id="PTHR31465">
    <property type="entry name" value="PROTEIN RTA1-RELATED"/>
    <property type="match status" value="1"/>
</dbReference>
<feature type="transmembrane region" description="Helical" evidence="6">
    <location>
        <begin position="149"/>
        <end position="168"/>
    </location>
</feature>
<evidence type="ECO:0000256" key="1">
    <source>
        <dbReference type="ARBA" id="ARBA00004141"/>
    </source>
</evidence>
<feature type="transmembrane region" description="Helical" evidence="6">
    <location>
        <begin position="12"/>
        <end position="32"/>
    </location>
</feature>
<dbReference type="Proteomes" id="UP001360560">
    <property type="component" value="Unassembled WGS sequence"/>
</dbReference>
<name>A0AAV5QVT7_9ASCO</name>
<dbReference type="PANTHER" id="PTHR31465:SF1">
    <property type="entry name" value="PROTEIN RTA1-RELATED"/>
    <property type="match status" value="1"/>
</dbReference>
<evidence type="ECO:0000256" key="3">
    <source>
        <dbReference type="ARBA" id="ARBA00022692"/>
    </source>
</evidence>
<feature type="transmembrane region" description="Helical" evidence="6">
    <location>
        <begin position="107"/>
        <end position="128"/>
    </location>
</feature>
<evidence type="ECO:0000256" key="2">
    <source>
        <dbReference type="ARBA" id="ARBA00009969"/>
    </source>
</evidence>
<keyword evidence="8" id="KW-1185">Reference proteome</keyword>
<reference evidence="7 8" key="1">
    <citation type="journal article" date="2023" name="Elife">
        <title>Identification of key yeast species and microbe-microbe interactions impacting larval growth of Drosophila in the wild.</title>
        <authorList>
            <person name="Mure A."/>
            <person name="Sugiura Y."/>
            <person name="Maeda R."/>
            <person name="Honda K."/>
            <person name="Sakurai N."/>
            <person name="Takahashi Y."/>
            <person name="Watada M."/>
            <person name="Katoh T."/>
            <person name="Gotoh A."/>
            <person name="Gotoh Y."/>
            <person name="Taniguchi I."/>
            <person name="Nakamura K."/>
            <person name="Hayashi T."/>
            <person name="Katayama T."/>
            <person name="Uemura T."/>
            <person name="Hattori Y."/>
        </authorList>
    </citation>
    <scope>NUCLEOTIDE SEQUENCE [LARGE SCALE GENOMIC DNA]</scope>
    <source>
        <strain evidence="7 8">SC-9</strain>
    </source>
</reference>
<organism evidence="7 8">
    <name type="scientific">Saccharomycopsis crataegensis</name>
    <dbReference type="NCBI Taxonomy" id="43959"/>
    <lineage>
        <taxon>Eukaryota</taxon>
        <taxon>Fungi</taxon>
        <taxon>Dikarya</taxon>
        <taxon>Ascomycota</taxon>
        <taxon>Saccharomycotina</taxon>
        <taxon>Saccharomycetes</taxon>
        <taxon>Saccharomycopsidaceae</taxon>
        <taxon>Saccharomycopsis</taxon>
    </lineage>
</organism>
<comment type="caution">
    <text evidence="7">The sequence shown here is derived from an EMBL/GenBank/DDBJ whole genome shotgun (WGS) entry which is preliminary data.</text>
</comment>
<feature type="transmembrane region" description="Helical" evidence="6">
    <location>
        <begin position="76"/>
        <end position="95"/>
    </location>
</feature>
<keyword evidence="4 6" id="KW-1133">Transmembrane helix</keyword>
<comment type="subcellular location">
    <subcellularLocation>
        <location evidence="1">Membrane</location>
        <topology evidence="1">Multi-pass membrane protein</topology>
    </subcellularLocation>
</comment>
<keyword evidence="3 6" id="KW-0812">Transmembrane</keyword>